<dbReference type="InterPro" id="IPR046233">
    <property type="entry name" value="DUF6266"/>
</dbReference>
<dbReference type="EMBL" id="SWBQ01000007">
    <property type="protein sequence ID" value="TKC03715.1"/>
    <property type="molecule type" value="Genomic_DNA"/>
</dbReference>
<proteinExistence type="predicted"/>
<keyword evidence="2" id="KW-1185">Reference proteome</keyword>
<gene>
    <name evidence="1" type="ORF">FA047_19325</name>
</gene>
<protein>
    <submittedName>
        <fullName evidence="1">Uncharacterized protein</fullName>
    </submittedName>
</protein>
<evidence type="ECO:0000313" key="2">
    <source>
        <dbReference type="Proteomes" id="UP000307244"/>
    </source>
</evidence>
<reference evidence="1 2" key="1">
    <citation type="submission" date="2019-04" db="EMBL/GenBank/DDBJ databases">
        <title>Pedobacter sp. RP-3-15 sp. nov., isolated from Arctic soil.</title>
        <authorList>
            <person name="Dahal R.H."/>
            <person name="Kim D.-U."/>
        </authorList>
    </citation>
    <scope>NUCLEOTIDE SEQUENCE [LARGE SCALE GENOMIC DNA]</scope>
    <source>
        <strain evidence="1 2">RP-3-15</strain>
    </source>
</reference>
<dbReference type="RefSeq" id="WP_136837739.1">
    <property type="nucleotide sequence ID" value="NZ_SWBQ01000007.1"/>
</dbReference>
<accession>A0A4U1CCD1</accession>
<dbReference type="Proteomes" id="UP000307244">
    <property type="component" value="Unassembled WGS sequence"/>
</dbReference>
<dbReference type="OrthoDB" id="665435at2"/>
<organism evidence="1 2">
    <name type="scientific">Pedobacter frigoris</name>
    <dbReference type="NCBI Taxonomy" id="2571272"/>
    <lineage>
        <taxon>Bacteria</taxon>
        <taxon>Pseudomonadati</taxon>
        <taxon>Bacteroidota</taxon>
        <taxon>Sphingobacteriia</taxon>
        <taxon>Sphingobacteriales</taxon>
        <taxon>Sphingobacteriaceae</taxon>
        <taxon>Pedobacter</taxon>
    </lineage>
</organism>
<comment type="caution">
    <text evidence="1">The sequence shown here is derived from an EMBL/GenBank/DDBJ whole genome shotgun (WGS) entry which is preliminary data.</text>
</comment>
<evidence type="ECO:0000313" key="1">
    <source>
        <dbReference type="EMBL" id="TKC03715.1"/>
    </source>
</evidence>
<dbReference type="AlphaFoldDB" id="A0A4U1CCD1"/>
<dbReference type="Pfam" id="PF19781">
    <property type="entry name" value="DUF6266"/>
    <property type="match status" value="1"/>
</dbReference>
<sequence length="213" mass="23516">MGIIKKGIMGGFSGKVGPVVGASWRGIDYIRAMPRKSEKPSSSKQLMQQGKMKLLRGFLLGVAEIIEDCFQNFEQKTPMNAALSYNLYHTTEGATPEEMVISFPNLIYSKGDLLACWSLKVVCTASLTIDFSWENSAFNPMCAGTDRAIVVVYDPVSKQFFRAVDAGVRQESSVKVIVPEDFKGHAVHCYISFYSEEKSIASTNQYLGSLDVL</sequence>
<name>A0A4U1CCD1_9SPHI</name>